<sequence>MVVMLMMTFGIRIGGSGIRIGSSKTGGCNKRVVGIVSSEVAGSTILICSFRITGGRVTANATVNRYRKCRSSSSNISRDGAVLNAATT</sequence>
<gene>
    <name evidence="1" type="ORF">COLO4_15062</name>
</gene>
<dbReference type="AlphaFoldDB" id="A0A1R3JPS3"/>
<organism evidence="1 2">
    <name type="scientific">Corchorus olitorius</name>
    <dbReference type="NCBI Taxonomy" id="93759"/>
    <lineage>
        <taxon>Eukaryota</taxon>
        <taxon>Viridiplantae</taxon>
        <taxon>Streptophyta</taxon>
        <taxon>Embryophyta</taxon>
        <taxon>Tracheophyta</taxon>
        <taxon>Spermatophyta</taxon>
        <taxon>Magnoliopsida</taxon>
        <taxon>eudicotyledons</taxon>
        <taxon>Gunneridae</taxon>
        <taxon>Pentapetalae</taxon>
        <taxon>rosids</taxon>
        <taxon>malvids</taxon>
        <taxon>Malvales</taxon>
        <taxon>Malvaceae</taxon>
        <taxon>Grewioideae</taxon>
        <taxon>Apeibeae</taxon>
        <taxon>Corchorus</taxon>
    </lineage>
</organism>
<keyword evidence="2" id="KW-1185">Reference proteome</keyword>
<reference evidence="2" key="1">
    <citation type="submission" date="2013-09" db="EMBL/GenBank/DDBJ databases">
        <title>Corchorus olitorius genome sequencing.</title>
        <authorList>
            <person name="Alam M."/>
            <person name="Haque M.S."/>
            <person name="Islam M.S."/>
            <person name="Emdad E.M."/>
            <person name="Islam M.M."/>
            <person name="Ahmed B."/>
            <person name="Halim A."/>
            <person name="Hossen Q.M.M."/>
            <person name="Hossain M.Z."/>
            <person name="Ahmed R."/>
            <person name="Khan M.M."/>
            <person name="Islam R."/>
            <person name="Rashid M.M."/>
            <person name="Khan S.A."/>
            <person name="Rahman M.S."/>
            <person name="Alam M."/>
            <person name="Yahiya A.S."/>
            <person name="Khan M.S."/>
            <person name="Azam M.S."/>
            <person name="Haque T."/>
            <person name="Lashkar M.Z.H."/>
            <person name="Akhand A.I."/>
            <person name="Morshed G."/>
            <person name="Roy S."/>
            <person name="Uddin K.S."/>
            <person name="Rabeya T."/>
            <person name="Hossain A.S."/>
            <person name="Chowdhury A."/>
            <person name="Snigdha A.R."/>
            <person name="Mortoza M.S."/>
            <person name="Matin S.A."/>
            <person name="Hoque S.M.E."/>
            <person name="Islam M.K."/>
            <person name="Roy D.K."/>
            <person name="Haider R."/>
            <person name="Moosa M.M."/>
            <person name="Elias S.M."/>
            <person name="Hasan A.M."/>
            <person name="Jahan S."/>
            <person name="Shafiuddin M."/>
            <person name="Mahmood N."/>
            <person name="Shommy N.S."/>
        </authorList>
    </citation>
    <scope>NUCLEOTIDE SEQUENCE [LARGE SCALE GENOMIC DNA]</scope>
    <source>
        <strain evidence="2">cv. O-4</strain>
    </source>
</reference>
<comment type="caution">
    <text evidence="1">The sequence shown here is derived from an EMBL/GenBank/DDBJ whole genome shotgun (WGS) entry which is preliminary data.</text>
</comment>
<evidence type="ECO:0000313" key="1">
    <source>
        <dbReference type="EMBL" id="OMO96825.1"/>
    </source>
</evidence>
<accession>A0A1R3JPS3</accession>
<dbReference type="Proteomes" id="UP000187203">
    <property type="component" value="Unassembled WGS sequence"/>
</dbReference>
<protein>
    <submittedName>
        <fullName evidence="1">Uncharacterized protein</fullName>
    </submittedName>
</protein>
<evidence type="ECO:0000313" key="2">
    <source>
        <dbReference type="Proteomes" id="UP000187203"/>
    </source>
</evidence>
<proteinExistence type="predicted"/>
<name>A0A1R3JPS3_9ROSI</name>
<dbReference type="EMBL" id="AWUE01015551">
    <property type="protein sequence ID" value="OMO96825.1"/>
    <property type="molecule type" value="Genomic_DNA"/>
</dbReference>